<keyword evidence="1 3" id="KW-0808">Transferase</keyword>
<dbReference type="Gene3D" id="3.40.50.300">
    <property type="entry name" value="P-loop containing nucleotide triphosphate hydrolases"/>
    <property type="match status" value="1"/>
</dbReference>
<dbReference type="SUPFAM" id="SSF52540">
    <property type="entry name" value="P-loop containing nucleoside triphosphate hydrolases"/>
    <property type="match status" value="1"/>
</dbReference>
<dbReference type="AlphaFoldDB" id="A0AB39RQC5"/>
<evidence type="ECO:0000256" key="1">
    <source>
        <dbReference type="ARBA" id="ARBA00022679"/>
    </source>
</evidence>
<proteinExistence type="predicted"/>
<name>A0AB39RQC5_9ACTN</name>
<gene>
    <name evidence="3" type="ORF">AB5J53_40180</name>
</gene>
<organism evidence="3">
    <name type="scientific">Streptomyces sp. R41</name>
    <dbReference type="NCBI Taxonomy" id="3238632"/>
    <lineage>
        <taxon>Bacteria</taxon>
        <taxon>Bacillati</taxon>
        <taxon>Actinomycetota</taxon>
        <taxon>Actinomycetes</taxon>
        <taxon>Kitasatosporales</taxon>
        <taxon>Streptomycetaceae</taxon>
        <taxon>Streptomyces</taxon>
    </lineage>
</organism>
<keyword evidence="2" id="KW-0175">Coiled coil</keyword>
<dbReference type="Pfam" id="PF13469">
    <property type="entry name" value="Sulfotransfer_3"/>
    <property type="match status" value="1"/>
</dbReference>
<dbReference type="EMBL" id="CP163443">
    <property type="protein sequence ID" value="XDQ57452.1"/>
    <property type="molecule type" value="Genomic_DNA"/>
</dbReference>
<feature type="coiled-coil region" evidence="2">
    <location>
        <begin position="185"/>
        <end position="219"/>
    </location>
</feature>
<dbReference type="GO" id="GO:0008476">
    <property type="term" value="F:protein-tyrosine sulfotransferase activity"/>
    <property type="evidence" value="ECO:0007669"/>
    <property type="project" value="InterPro"/>
</dbReference>
<dbReference type="PANTHER" id="PTHR12788">
    <property type="entry name" value="PROTEIN-TYROSINE SULFOTRANSFERASE 2"/>
    <property type="match status" value="1"/>
</dbReference>
<protein>
    <submittedName>
        <fullName evidence="3">Sulfotransferase</fullName>
        <ecNumber evidence="3">2.8.2.-</ecNumber>
    </submittedName>
</protein>
<reference evidence="3" key="1">
    <citation type="submission" date="2024-07" db="EMBL/GenBank/DDBJ databases">
        <authorList>
            <person name="Yu S.T."/>
        </authorList>
    </citation>
    <scope>NUCLEOTIDE SEQUENCE</scope>
    <source>
        <strain evidence="3">R41</strain>
    </source>
</reference>
<accession>A0AB39RQC5</accession>
<dbReference type="RefSeq" id="WP_369250519.1">
    <property type="nucleotide sequence ID" value="NZ_CP163443.1"/>
</dbReference>
<evidence type="ECO:0000256" key="2">
    <source>
        <dbReference type="SAM" id="Coils"/>
    </source>
</evidence>
<evidence type="ECO:0000313" key="3">
    <source>
        <dbReference type="EMBL" id="XDQ57452.1"/>
    </source>
</evidence>
<dbReference type="EC" id="2.8.2.-" evidence="3"/>
<dbReference type="InterPro" id="IPR027417">
    <property type="entry name" value="P-loop_NTPase"/>
</dbReference>
<dbReference type="InterPro" id="IPR026634">
    <property type="entry name" value="TPST-like"/>
</dbReference>
<dbReference type="PANTHER" id="PTHR12788:SF10">
    <property type="entry name" value="PROTEIN-TYROSINE SULFOTRANSFERASE"/>
    <property type="match status" value="1"/>
</dbReference>
<sequence>MRDPRMAAIGKGLRRRGKLMAEAVRPPRRILDAVPSPRSPGTPDGGSYVAPRAPRLVDSPVFVLSSVRSGSTLLRVLLNSHSQIRAPHEMHLRTVHVHLSRDFTADAMKALELDKDELEHALWDRLLHLELTRSGKRIIVDKTPPNTLVWPRLHRCWPNARYIVLLRHPGAVVTSLTNRRADPDHEAITAEVLDYSEKLEEARQNLDAHVITYEELTADPETTTRGLCDHLGVPWESGMLDYGTQDHGTFRPQLGDWSDTIRSGRVQPARGADPAVELPPRLAELARAWGYPAG</sequence>